<keyword evidence="2 5" id="KW-0808">Transferase</keyword>
<name>A0A127M2R0_9GAMM</name>
<dbReference type="Pfam" id="PF02803">
    <property type="entry name" value="Thiolase_C"/>
    <property type="match status" value="1"/>
</dbReference>
<dbReference type="PANTHER" id="PTHR18919">
    <property type="entry name" value="ACETYL-COA C-ACYLTRANSFERASE"/>
    <property type="match status" value="1"/>
</dbReference>
<dbReference type="InterPro" id="IPR016039">
    <property type="entry name" value="Thiolase-like"/>
</dbReference>
<keyword evidence="3 5" id="KW-0012">Acyltransferase</keyword>
<protein>
    <submittedName>
        <fullName evidence="8">Acetyl-CoA acetyltransferase</fullName>
    </submittedName>
</protein>
<feature type="active site" description="Proton acceptor" evidence="4">
    <location>
        <position position="394"/>
    </location>
</feature>
<dbReference type="Gene3D" id="3.40.47.10">
    <property type="match status" value="2"/>
</dbReference>
<dbReference type="STRING" id="1470434.AZF00_03975"/>
<dbReference type="InterPro" id="IPR020610">
    <property type="entry name" value="Thiolase_AS"/>
</dbReference>
<comment type="similarity">
    <text evidence="1 5">Belongs to the thiolase-like superfamily. Thiolase family.</text>
</comment>
<accession>A0A127M2R0</accession>
<reference evidence="8 9" key="1">
    <citation type="submission" date="2015-12" db="EMBL/GenBank/DDBJ databases">
        <authorList>
            <person name="Shamseldin A."/>
            <person name="Moawad H."/>
            <person name="Abd El-Rahim W.M."/>
            <person name="Sadowsky M.J."/>
        </authorList>
    </citation>
    <scope>NUCLEOTIDE SEQUENCE [LARGE SCALE GENOMIC DNA]</scope>
    <source>
        <strain evidence="8 9">SM2</strain>
    </source>
</reference>
<dbReference type="GO" id="GO:0003985">
    <property type="term" value="F:acetyl-CoA C-acetyltransferase activity"/>
    <property type="evidence" value="ECO:0007669"/>
    <property type="project" value="TreeGrafter"/>
</dbReference>
<evidence type="ECO:0000256" key="4">
    <source>
        <dbReference type="PIRSR" id="PIRSR000429-1"/>
    </source>
</evidence>
<dbReference type="PANTHER" id="PTHR18919:SF107">
    <property type="entry name" value="ACETYL-COA ACETYLTRANSFERASE, CYTOSOLIC"/>
    <property type="match status" value="1"/>
</dbReference>
<organism evidence="8 9">
    <name type="scientific">Zhongshania aliphaticivorans</name>
    <dbReference type="NCBI Taxonomy" id="1470434"/>
    <lineage>
        <taxon>Bacteria</taxon>
        <taxon>Pseudomonadati</taxon>
        <taxon>Pseudomonadota</taxon>
        <taxon>Gammaproteobacteria</taxon>
        <taxon>Cellvibrionales</taxon>
        <taxon>Spongiibacteraceae</taxon>
        <taxon>Zhongshania</taxon>
    </lineage>
</organism>
<dbReference type="RefSeq" id="WP_008246086.1">
    <property type="nucleotide sequence ID" value="NZ_CP014544.1"/>
</dbReference>
<dbReference type="AlphaFoldDB" id="A0A127M2R0"/>
<dbReference type="Proteomes" id="UP000074119">
    <property type="component" value="Chromosome"/>
</dbReference>
<dbReference type="NCBIfam" id="TIGR01930">
    <property type="entry name" value="AcCoA-C-Actrans"/>
    <property type="match status" value="1"/>
</dbReference>
<evidence type="ECO:0000256" key="2">
    <source>
        <dbReference type="ARBA" id="ARBA00022679"/>
    </source>
</evidence>
<evidence type="ECO:0000313" key="9">
    <source>
        <dbReference type="Proteomes" id="UP000074119"/>
    </source>
</evidence>
<dbReference type="KEGG" id="zal:AZF00_03975"/>
<dbReference type="InterPro" id="IPR020616">
    <property type="entry name" value="Thiolase_N"/>
</dbReference>
<dbReference type="EMBL" id="CP014544">
    <property type="protein sequence ID" value="AMO67505.1"/>
    <property type="molecule type" value="Genomic_DNA"/>
</dbReference>
<evidence type="ECO:0000256" key="1">
    <source>
        <dbReference type="ARBA" id="ARBA00010982"/>
    </source>
</evidence>
<dbReference type="InterPro" id="IPR002155">
    <property type="entry name" value="Thiolase"/>
</dbReference>
<dbReference type="InterPro" id="IPR020617">
    <property type="entry name" value="Thiolase_C"/>
</dbReference>
<feature type="domain" description="Thiolase C-terminal" evidence="7">
    <location>
        <begin position="285"/>
        <end position="406"/>
    </location>
</feature>
<evidence type="ECO:0000256" key="3">
    <source>
        <dbReference type="ARBA" id="ARBA00023315"/>
    </source>
</evidence>
<dbReference type="SUPFAM" id="SSF53901">
    <property type="entry name" value="Thiolase-like"/>
    <property type="match status" value="2"/>
</dbReference>
<evidence type="ECO:0000313" key="8">
    <source>
        <dbReference type="EMBL" id="AMO67505.1"/>
    </source>
</evidence>
<sequence>MITTYDDAWLIDGRRSGFGAVNGTISNISATDLGIAVVKGLLSEAKINPQDIDCLFAANLAPSDFDAGYLPRHIGLYSGLPQGAPALMLQRLCGSGFELIAAAADYRQLNKAEVMLCVGSESMSRMPVASFTSRSGFKLGQVDFRDYLLELLYDAAADIPMGITAENLAKQYNLSRVEVDQFAMTSFERALAAQKSGVLADEILTLTNQTFECEGLKTKQFKLPRGVESFATDEHVRPTTLETLAKLRPSFTKDGVQTGGNSSGIVDGAAAALVSSKAYADRTGLKPLAKIVASSAAGVDPHYMGIGPVPAIKALLEATGLSIDDIGLFEINEAFSAQCLAVARELKIDESKLNVNGGATAYGHPLAATGVRCTTTVAKEMKRRGVKYGIASACVGGGQGSAILLENPDA</sequence>
<dbReference type="PROSITE" id="PS00099">
    <property type="entry name" value="THIOLASE_3"/>
    <property type="match status" value="1"/>
</dbReference>
<dbReference type="GO" id="GO:0006635">
    <property type="term" value="P:fatty acid beta-oxidation"/>
    <property type="evidence" value="ECO:0007669"/>
    <property type="project" value="TreeGrafter"/>
</dbReference>
<evidence type="ECO:0000259" key="6">
    <source>
        <dbReference type="Pfam" id="PF00108"/>
    </source>
</evidence>
<dbReference type="Pfam" id="PF00108">
    <property type="entry name" value="Thiolase_N"/>
    <property type="match status" value="1"/>
</dbReference>
<feature type="domain" description="Thiolase N-terminal" evidence="6">
    <location>
        <begin position="10"/>
        <end position="277"/>
    </location>
</feature>
<dbReference type="CDD" id="cd00751">
    <property type="entry name" value="thiolase"/>
    <property type="match status" value="1"/>
</dbReference>
<feature type="active site" description="Proton acceptor" evidence="4">
    <location>
        <position position="364"/>
    </location>
</feature>
<evidence type="ECO:0000256" key="5">
    <source>
        <dbReference type="RuleBase" id="RU003557"/>
    </source>
</evidence>
<dbReference type="PIRSF" id="PIRSF000429">
    <property type="entry name" value="Ac-CoA_Ac_transf"/>
    <property type="match status" value="1"/>
</dbReference>
<feature type="active site" description="Acyl-thioester intermediate" evidence="4">
    <location>
        <position position="93"/>
    </location>
</feature>
<proteinExistence type="inferred from homology"/>
<evidence type="ECO:0000259" key="7">
    <source>
        <dbReference type="Pfam" id="PF02803"/>
    </source>
</evidence>
<gene>
    <name evidence="8" type="ORF">AZF00_03975</name>
</gene>